<evidence type="ECO:0000313" key="2">
    <source>
        <dbReference type="Proteomes" id="UP001600650"/>
    </source>
</evidence>
<keyword evidence="2" id="KW-1185">Reference proteome</keyword>
<reference evidence="1 2" key="1">
    <citation type="submission" date="2024-09" db="EMBL/GenBank/DDBJ databases">
        <title>The Natural Products Discovery Center: Release of the First 8490 Sequenced Strains for Exploring Actinobacteria Biosynthetic Diversity.</title>
        <authorList>
            <person name="Kalkreuter E."/>
            <person name="Kautsar S.A."/>
            <person name="Yang D."/>
            <person name="Bader C.D."/>
            <person name="Teijaro C.N."/>
            <person name="Fluegel L."/>
            <person name="Davis C.M."/>
            <person name="Simpson J.R."/>
            <person name="Lauterbach L."/>
            <person name="Steele A.D."/>
            <person name="Gui C."/>
            <person name="Meng S."/>
            <person name="Li G."/>
            <person name="Viehrig K."/>
            <person name="Ye F."/>
            <person name="Su P."/>
            <person name="Kiefer A.F."/>
            <person name="Nichols A."/>
            <person name="Cepeda A.J."/>
            <person name="Yan W."/>
            <person name="Fan B."/>
            <person name="Jiang Y."/>
            <person name="Adhikari A."/>
            <person name="Zheng C.-J."/>
            <person name="Schuster L."/>
            <person name="Cowan T.M."/>
            <person name="Smanski M.J."/>
            <person name="Chevrette M.G."/>
            <person name="De Carvalho L.P.S."/>
            <person name="Shen B."/>
        </authorList>
    </citation>
    <scope>NUCLEOTIDE SEQUENCE [LARGE SCALE GENOMIC DNA]</scope>
    <source>
        <strain evidence="1 2">NPDC057399</strain>
    </source>
</reference>
<proteinExistence type="predicted"/>
<protein>
    <submittedName>
        <fullName evidence="1">Uncharacterized protein</fullName>
    </submittedName>
</protein>
<dbReference type="EMBL" id="JBHVBU010000255">
    <property type="protein sequence ID" value="MFE7968213.1"/>
    <property type="molecule type" value="Genomic_DNA"/>
</dbReference>
<sequence length="113" mass="12139">MDTHDTVLTPTELLERLGETYVGGVAAPTPADGLALGYKMLASTLAAGFARAVHVLNEVAPDEAARLADWYNGPFDEGPVPGEVRAWFLKHVAGGDPSALEKWEQMARTYNGR</sequence>
<dbReference type="RefSeq" id="WP_381729026.1">
    <property type="nucleotide sequence ID" value="NZ_JBHVBU010000255.1"/>
</dbReference>
<accession>A0ABW6JS08</accession>
<comment type="caution">
    <text evidence="1">The sequence shown here is derived from an EMBL/GenBank/DDBJ whole genome shotgun (WGS) entry which is preliminary data.</text>
</comment>
<organism evidence="1 2">
    <name type="scientific">Streptomyces cellulosae</name>
    <dbReference type="NCBI Taxonomy" id="1968"/>
    <lineage>
        <taxon>Bacteria</taxon>
        <taxon>Bacillati</taxon>
        <taxon>Actinomycetota</taxon>
        <taxon>Actinomycetes</taxon>
        <taxon>Kitasatosporales</taxon>
        <taxon>Streptomycetaceae</taxon>
        <taxon>Streptomyces</taxon>
    </lineage>
</organism>
<name>A0ABW6JS08_STRCE</name>
<evidence type="ECO:0000313" key="1">
    <source>
        <dbReference type="EMBL" id="MFE7968213.1"/>
    </source>
</evidence>
<gene>
    <name evidence="1" type="ORF">ACFU0X_35155</name>
</gene>
<dbReference type="Proteomes" id="UP001600650">
    <property type="component" value="Unassembled WGS sequence"/>
</dbReference>